<keyword evidence="11" id="KW-0325">Glycoprotein</keyword>
<dbReference type="Pfam" id="PF04790">
    <property type="entry name" value="Sarcoglycan_1"/>
    <property type="match status" value="1"/>
</dbReference>
<evidence type="ECO:0000313" key="13">
    <source>
        <dbReference type="EMBL" id="KAJ8282749.1"/>
    </source>
</evidence>
<dbReference type="GO" id="GO:0016012">
    <property type="term" value="C:sarcoglycan complex"/>
    <property type="evidence" value="ECO:0007669"/>
    <property type="project" value="InterPro"/>
</dbReference>
<evidence type="ECO:0000313" key="14">
    <source>
        <dbReference type="Proteomes" id="UP001152803"/>
    </source>
</evidence>
<sequence>MEAPKGVQFLAEAGDIQATCRNEMRLESKDGQITLDASKIKLPRLPQGQTSSAGPKQTVFEACVCPNGRLFISPAGTGSTCLTSTSICQ</sequence>
<keyword evidence="14" id="KW-1185">Reference proteome</keyword>
<keyword evidence="7" id="KW-0735">Signal-anchor</keyword>
<evidence type="ECO:0000256" key="12">
    <source>
        <dbReference type="ARBA" id="ARBA00023212"/>
    </source>
</evidence>
<evidence type="ECO:0000256" key="10">
    <source>
        <dbReference type="ARBA" id="ARBA00023157"/>
    </source>
</evidence>
<evidence type="ECO:0000256" key="6">
    <source>
        <dbReference type="ARBA" id="ARBA00022692"/>
    </source>
</evidence>
<proteinExistence type="inferred from homology"/>
<evidence type="ECO:0000256" key="8">
    <source>
        <dbReference type="ARBA" id="ARBA00022989"/>
    </source>
</evidence>
<dbReference type="GO" id="GO:0060047">
    <property type="term" value="P:heart contraction"/>
    <property type="evidence" value="ECO:0007669"/>
    <property type="project" value="TreeGrafter"/>
</dbReference>
<dbReference type="InterPro" id="IPR006875">
    <property type="entry name" value="Sarcoglycan"/>
</dbReference>
<evidence type="ECO:0000256" key="5">
    <source>
        <dbReference type="ARBA" id="ARBA00022490"/>
    </source>
</evidence>
<keyword evidence="10" id="KW-1015">Disulfide bond</keyword>
<gene>
    <name evidence="13" type="ORF">COCON_G00052680</name>
</gene>
<evidence type="ECO:0000256" key="7">
    <source>
        <dbReference type="ARBA" id="ARBA00022968"/>
    </source>
</evidence>
<dbReference type="AlphaFoldDB" id="A0A9Q1I4Y3"/>
<evidence type="ECO:0000256" key="9">
    <source>
        <dbReference type="ARBA" id="ARBA00023136"/>
    </source>
</evidence>
<evidence type="ECO:0000256" key="3">
    <source>
        <dbReference type="ARBA" id="ARBA00007574"/>
    </source>
</evidence>
<evidence type="ECO:0000256" key="11">
    <source>
        <dbReference type="ARBA" id="ARBA00023180"/>
    </source>
</evidence>
<dbReference type="Proteomes" id="UP001152803">
    <property type="component" value="Unassembled WGS sequence"/>
</dbReference>
<keyword evidence="9" id="KW-0472">Membrane</keyword>
<evidence type="ECO:0008006" key="15">
    <source>
        <dbReference type="Google" id="ProtNLM"/>
    </source>
</evidence>
<comment type="subcellular location">
    <subcellularLocation>
        <location evidence="2">Cell membrane</location>
        <location evidence="2">Sarcolemma</location>
        <topology evidence="2">Single-pass type II membrane protein</topology>
    </subcellularLocation>
    <subcellularLocation>
        <location evidence="1">Cytoplasm</location>
        <location evidence="1">Cytoskeleton</location>
    </subcellularLocation>
</comment>
<dbReference type="InterPro" id="IPR039972">
    <property type="entry name" value="Sarcoglycan_gamma/delta/zeta"/>
</dbReference>
<dbReference type="GO" id="GO:0005856">
    <property type="term" value="C:cytoskeleton"/>
    <property type="evidence" value="ECO:0007669"/>
    <property type="project" value="UniProtKB-SubCell"/>
</dbReference>
<keyword evidence="12" id="KW-0206">Cytoskeleton</keyword>
<dbReference type="GO" id="GO:0048738">
    <property type="term" value="P:cardiac muscle tissue development"/>
    <property type="evidence" value="ECO:0007669"/>
    <property type="project" value="TreeGrafter"/>
</dbReference>
<evidence type="ECO:0000256" key="1">
    <source>
        <dbReference type="ARBA" id="ARBA00004245"/>
    </source>
</evidence>
<comment type="similarity">
    <text evidence="3">Belongs to the sarcoglycan beta/delta/gamma/zeta family.</text>
</comment>
<name>A0A9Q1I4Y3_CONCO</name>
<dbReference type="EMBL" id="JAFJMO010000003">
    <property type="protein sequence ID" value="KAJ8282749.1"/>
    <property type="molecule type" value="Genomic_DNA"/>
</dbReference>
<dbReference type="PANTHER" id="PTHR12939">
    <property type="entry name" value="SARCOGLYCAN"/>
    <property type="match status" value="1"/>
</dbReference>
<evidence type="ECO:0000256" key="2">
    <source>
        <dbReference type="ARBA" id="ARBA00004274"/>
    </source>
</evidence>
<protein>
    <recommendedName>
        <fullName evidence="15">Delta-sarcoglycan</fullName>
    </recommendedName>
</protein>
<keyword evidence="4" id="KW-1003">Cell membrane</keyword>
<keyword evidence="5" id="KW-0963">Cytoplasm</keyword>
<evidence type="ECO:0000256" key="4">
    <source>
        <dbReference type="ARBA" id="ARBA00022475"/>
    </source>
</evidence>
<keyword evidence="8" id="KW-1133">Transmembrane helix</keyword>
<dbReference type="OrthoDB" id="496749at2759"/>
<comment type="caution">
    <text evidence="13">The sequence shown here is derived from an EMBL/GenBank/DDBJ whole genome shotgun (WGS) entry which is preliminary data.</text>
</comment>
<organism evidence="13 14">
    <name type="scientific">Conger conger</name>
    <name type="common">Conger eel</name>
    <name type="synonym">Muraena conger</name>
    <dbReference type="NCBI Taxonomy" id="82655"/>
    <lineage>
        <taxon>Eukaryota</taxon>
        <taxon>Metazoa</taxon>
        <taxon>Chordata</taxon>
        <taxon>Craniata</taxon>
        <taxon>Vertebrata</taxon>
        <taxon>Euteleostomi</taxon>
        <taxon>Actinopterygii</taxon>
        <taxon>Neopterygii</taxon>
        <taxon>Teleostei</taxon>
        <taxon>Anguilliformes</taxon>
        <taxon>Congridae</taxon>
        <taxon>Conger</taxon>
    </lineage>
</organism>
<accession>A0A9Q1I4Y3</accession>
<keyword evidence="6" id="KW-0812">Transmembrane</keyword>
<dbReference type="PANTHER" id="PTHR12939:SF6">
    <property type="entry name" value="DELTA-SARCOGLYCAN"/>
    <property type="match status" value="1"/>
</dbReference>
<reference evidence="13" key="1">
    <citation type="journal article" date="2023" name="Science">
        <title>Genome structures resolve the early diversification of teleost fishes.</title>
        <authorList>
            <person name="Parey E."/>
            <person name="Louis A."/>
            <person name="Montfort J."/>
            <person name="Bouchez O."/>
            <person name="Roques C."/>
            <person name="Iampietro C."/>
            <person name="Lluch J."/>
            <person name="Castinel A."/>
            <person name="Donnadieu C."/>
            <person name="Desvignes T."/>
            <person name="Floi Bucao C."/>
            <person name="Jouanno E."/>
            <person name="Wen M."/>
            <person name="Mejri S."/>
            <person name="Dirks R."/>
            <person name="Jansen H."/>
            <person name="Henkel C."/>
            <person name="Chen W.J."/>
            <person name="Zahm M."/>
            <person name="Cabau C."/>
            <person name="Klopp C."/>
            <person name="Thompson A.W."/>
            <person name="Robinson-Rechavi M."/>
            <person name="Braasch I."/>
            <person name="Lecointre G."/>
            <person name="Bobe J."/>
            <person name="Postlethwait J.H."/>
            <person name="Berthelot C."/>
            <person name="Roest Crollius H."/>
            <person name="Guiguen Y."/>
        </authorList>
    </citation>
    <scope>NUCLEOTIDE SEQUENCE</scope>
    <source>
        <strain evidence="13">Concon-B</strain>
    </source>
</reference>
<dbReference type="GO" id="GO:0042383">
    <property type="term" value="C:sarcolemma"/>
    <property type="evidence" value="ECO:0007669"/>
    <property type="project" value="UniProtKB-SubCell"/>
</dbReference>